<keyword evidence="1" id="KW-1133">Transmembrane helix</keyword>
<accession>A0ABT0JZH6</accession>
<keyword evidence="3" id="KW-1185">Reference proteome</keyword>
<gene>
    <name evidence="2" type="ORF">MXD59_14320</name>
</gene>
<dbReference type="NCBIfam" id="TIGR00843">
    <property type="entry name" value="benE"/>
    <property type="match status" value="1"/>
</dbReference>
<comment type="caution">
    <text evidence="2">The sequence shown here is derived from an EMBL/GenBank/DDBJ whole genome shotgun (WGS) entry which is preliminary data.</text>
</comment>
<dbReference type="RefSeq" id="WP_248825253.1">
    <property type="nucleotide sequence ID" value="NZ_JALKFT010000013.1"/>
</dbReference>
<feature type="transmembrane region" description="Helical" evidence="1">
    <location>
        <begin position="59"/>
        <end position="77"/>
    </location>
</feature>
<organism evidence="2 3">
    <name type="scientific">Frankia umida</name>
    <dbReference type="NCBI Taxonomy" id="573489"/>
    <lineage>
        <taxon>Bacteria</taxon>
        <taxon>Bacillati</taxon>
        <taxon>Actinomycetota</taxon>
        <taxon>Actinomycetes</taxon>
        <taxon>Frankiales</taxon>
        <taxon>Frankiaceae</taxon>
        <taxon>Frankia</taxon>
    </lineage>
</organism>
<feature type="transmembrane region" description="Helical" evidence="1">
    <location>
        <begin position="332"/>
        <end position="353"/>
    </location>
</feature>
<proteinExistence type="predicted"/>
<keyword evidence="1" id="KW-0812">Transmembrane</keyword>
<dbReference type="PANTHER" id="PTHR30199:SF0">
    <property type="entry name" value="INNER MEMBRANE PROTEIN YDCO"/>
    <property type="match status" value="1"/>
</dbReference>
<feature type="transmembrane region" description="Helical" evidence="1">
    <location>
        <begin position="185"/>
        <end position="204"/>
    </location>
</feature>
<dbReference type="EMBL" id="JALKFT010000013">
    <property type="protein sequence ID" value="MCK9876941.1"/>
    <property type="molecule type" value="Genomic_DNA"/>
</dbReference>
<dbReference type="InterPro" id="IPR004711">
    <property type="entry name" value="Benzoate_Transporter"/>
</dbReference>
<dbReference type="PANTHER" id="PTHR30199">
    <property type="entry name" value="MFS FAMILY TRANSPORTER, PREDICTED SUBSTRATE BENZOATE"/>
    <property type="match status" value="1"/>
</dbReference>
<feature type="transmembrane region" description="Helical" evidence="1">
    <location>
        <begin position="107"/>
        <end position="127"/>
    </location>
</feature>
<name>A0ABT0JZH6_9ACTN</name>
<keyword evidence="1" id="KW-0472">Membrane</keyword>
<feature type="transmembrane region" description="Helical" evidence="1">
    <location>
        <begin position="26"/>
        <end position="47"/>
    </location>
</feature>
<protein>
    <submittedName>
        <fullName evidence="2">Benzoate/H(+) symporter BenE family transporter</fullName>
    </submittedName>
</protein>
<dbReference type="Proteomes" id="UP001201873">
    <property type="component" value="Unassembled WGS sequence"/>
</dbReference>
<feature type="transmembrane region" description="Helical" evidence="1">
    <location>
        <begin position="216"/>
        <end position="237"/>
    </location>
</feature>
<feature type="transmembrane region" description="Helical" evidence="1">
    <location>
        <begin position="133"/>
        <end position="154"/>
    </location>
</feature>
<feature type="transmembrane region" description="Helical" evidence="1">
    <location>
        <begin position="305"/>
        <end position="326"/>
    </location>
</feature>
<feature type="transmembrane region" description="Helical" evidence="1">
    <location>
        <begin position="365"/>
        <end position="390"/>
    </location>
</feature>
<feature type="transmembrane region" description="Helical" evidence="1">
    <location>
        <begin position="161"/>
        <end position="179"/>
    </location>
</feature>
<feature type="transmembrane region" description="Helical" evidence="1">
    <location>
        <begin position="269"/>
        <end position="293"/>
    </location>
</feature>
<reference evidence="2 3" key="1">
    <citation type="submission" date="2022-04" db="EMBL/GenBank/DDBJ databases">
        <title>Genome diversity in the genus Frankia.</title>
        <authorList>
            <person name="Carlos-Shanley C."/>
            <person name="Hahn D."/>
        </authorList>
    </citation>
    <scope>NUCLEOTIDE SEQUENCE [LARGE SCALE GENOMIC DNA]</scope>
    <source>
        <strain evidence="2 3">Ag45/Mut15</strain>
    </source>
</reference>
<evidence type="ECO:0000256" key="1">
    <source>
        <dbReference type="SAM" id="Phobius"/>
    </source>
</evidence>
<dbReference type="Pfam" id="PF03594">
    <property type="entry name" value="BenE"/>
    <property type="match status" value="1"/>
</dbReference>
<sequence>MEQRDRGFPDQDGVAGPDTEIRPVQLVSAGVVAALVGFASSSVVVLAGLRAVGADPRQAASGLFALAVTQALGTLWLSRRHRMPIMLAWSTPGAALLASTGPVKGGWPAAIGAFLLVGALMLLTALWPRLGALIAAIPAPIAQAMLAGVLLSLCLAPVHGLVDHPALVAPAVVVWLVLLRLAPRFAVPAAFATAVAAIGIWLVWHGGLDGPLLPRVVLTAPTLTWTAVLSLAVPLYVVTMASQNVPGVAVLSSYGYTVPWRESMTVTGVGTVLGAPAGGHAINLAAITAALVASPDAHPDPRRRWIVAQLAAWTYLVLALASMVLVTATTAAPAGVTTAVAGLALVGTLASALTSALTDPDDRQAAVLAFVVAASGITVGGIGAAFWALAAGLLVRTVLRRGPDVRPPRP</sequence>
<evidence type="ECO:0000313" key="2">
    <source>
        <dbReference type="EMBL" id="MCK9876941.1"/>
    </source>
</evidence>
<evidence type="ECO:0000313" key="3">
    <source>
        <dbReference type="Proteomes" id="UP001201873"/>
    </source>
</evidence>